<evidence type="ECO:0000313" key="2">
    <source>
        <dbReference type="EMBL" id="GAA1972161.1"/>
    </source>
</evidence>
<dbReference type="RefSeq" id="WP_344047339.1">
    <property type="nucleotide sequence ID" value="NZ_BAAAPB010000004.1"/>
</dbReference>
<dbReference type="Pfam" id="PF18029">
    <property type="entry name" value="Glyoxalase_6"/>
    <property type="match status" value="1"/>
</dbReference>
<dbReference type="SUPFAM" id="SSF54593">
    <property type="entry name" value="Glyoxalase/Bleomycin resistance protein/Dihydroxybiphenyl dioxygenase"/>
    <property type="match status" value="1"/>
</dbReference>
<proteinExistence type="predicted"/>
<accession>A0ABN2RNH7</accession>
<dbReference type="InterPro" id="IPR029068">
    <property type="entry name" value="Glyas_Bleomycin-R_OHBP_Dase"/>
</dbReference>
<dbReference type="InterPro" id="IPR041581">
    <property type="entry name" value="Glyoxalase_6"/>
</dbReference>
<evidence type="ECO:0000259" key="1">
    <source>
        <dbReference type="Pfam" id="PF18029"/>
    </source>
</evidence>
<dbReference type="Proteomes" id="UP001500571">
    <property type="component" value="Unassembled WGS sequence"/>
</dbReference>
<feature type="domain" description="Glyoxalase-like" evidence="1">
    <location>
        <begin position="7"/>
        <end position="117"/>
    </location>
</feature>
<organism evidence="2 3">
    <name type="scientific">Nocardioides panacihumi</name>
    <dbReference type="NCBI Taxonomy" id="400774"/>
    <lineage>
        <taxon>Bacteria</taxon>
        <taxon>Bacillati</taxon>
        <taxon>Actinomycetota</taxon>
        <taxon>Actinomycetes</taxon>
        <taxon>Propionibacteriales</taxon>
        <taxon>Nocardioidaceae</taxon>
        <taxon>Nocardioides</taxon>
    </lineage>
</organism>
<protein>
    <submittedName>
        <fullName evidence="2">VOC family protein</fullName>
    </submittedName>
</protein>
<comment type="caution">
    <text evidence="2">The sequence shown here is derived from an EMBL/GenBank/DDBJ whole genome shotgun (WGS) entry which is preliminary data.</text>
</comment>
<dbReference type="Gene3D" id="3.10.180.10">
    <property type="entry name" value="2,3-Dihydroxybiphenyl 1,2-Dioxygenase, domain 1"/>
    <property type="match status" value="1"/>
</dbReference>
<gene>
    <name evidence="2" type="ORF">GCM10009798_36650</name>
</gene>
<reference evidence="2 3" key="1">
    <citation type="journal article" date="2019" name="Int. J. Syst. Evol. Microbiol.">
        <title>The Global Catalogue of Microorganisms (GCM) 10K type strain sequencing project: providing services to taxonomists for standard genome sequencing and annotation.</title>
        <authorList>
            <consortium name="The Broad Institute Genomics Platform"/>
            <consortium name="The Broad Institute Genome Sequencing Center for Infectious Disease"/>
            <person name="Wu L."/>
            <person name="Ma J."/>
        </authorList>
    </citation>
    <scope>NUCLEOTIDE SEQUENCE [LARGE SCALE GENOMIC DNA]</scope>
    <source>
        <strain evidence="2 3">JCM 15309</strain>
    </source>
</reference>
<evidence type="ECO:0000313" key="3">
    <source>
        <dbReference type="Proteomes" id="UP001500571"/>
    </source>
</evidence>
<dbReference type="EMBL" id="BAAAPB010000004">
    <property type="protein sequence ID" value="GAA1972161.1"/>
    <property type="molecule type" value="Genomic_DNA"/>
</dbReference>
<keyword evidence="3" id="KW-1185">Reference proteome</keyword>
<sequence>MSHLDAITIHAGQPARLAEFWSAVLDLPIDPGDAAAIAGGTLPADESVLLGSRDGLHVWISPADELAPAGGRLHLDVRLGDAGELDRLVRLGARHRWDDPEGRWTVYEDPEGNVFCAVPPPATAEG</sequence>
<dbReference type="PANTHER" id="PTHR35908">
    <property type="entry name" value="HYPOTHETICAL FUSION PROTEIN"/>
    <property type="match status" value="1"/>
</dbReference>
<dbReference type="CDD" id="cd06587">
    <property type="entry name" value="VOC"/>
    <property type="match status" value="1"/>
</dbReference>
<dbReference type="PANTHER" id="PTHR35908:SF1">
    <property type="entry name" value="CONSERVED PROTEIN"/>
    <property type="match status" value="1"/>
</dbReference>
<name>A0ABN2RNH7_9ACTN</name>